<dbReference type="GO" id="GO:0046872">
    <property type="term" value="F:metal ion binding"/>
    <property type="evidence" value="ECO:0007669"/>
    <property type="project" value="UniProtKB-KW"/>
</dbReference>
<keyword evidence="9" id="KW-0443">Lipid metabolism</keyword>
<name>A0A0F9U0W3_9ZZZZ</name>
<dbReference type="NCBIfam" id="TIGR00147">
    <property type="entry name" value="YegS/Rv2252/BmrU family lipid kinase"/>
    <property type="match status" value="1"/>
</dbReference>
<dbReference type="PANTHER" id="PTHR12358">
    <property type="entry name" value="SPHINGOSINE KINASE"/>
    <property type="match status" value="1"/>
</dbReference>
<keyword evidence="5" id="KW-0547">Nucleotide-binding</keyword>
<protein>
    <recommendedName>
        <fullName evidence="12">DAGKc domain-containing protein</fullName>
    </recommendedName>
</protein>
<dbReference type="SUPFAM" id="SSF111331">
    <property type="entry name" value="NAD kinase/diacylglycerol kinase-like"/>
    <property type="match status" value="1"/>
</dbReference>
<dbReference type="GO" id="GO:0005886">
    <property type="term" value="C:plasma membrane"/>
    <property type="evidence" value="ECO:0007669"/>
    <property type="project" value="TreeGrafter"/>
</dbReference>
<dbReference type="Pfam" id="PF00781">
    <property type="entry name" value="DAGK_cat"/>
    <property type="match status" value="1"/>
</dbReference>
<keyword evidence="7" id="KW-0067">ATP-binding</keyword>
<evidence type="ECO:0000256" key="4">
    <source>
        <dbReference type="ARBA" id="ARBA00022723"/>
    </source>
</evidence>
<dbReference type="Pfam" id="PF19279">
    <property type="entry name" value="YegS_C"/>
    <property type="match status" value="1"/>
</dbReference>
<evidence type="ECO:0000256" key="2">
    <source>
        <dbReference type="ARBA" id="ARBA00022516"/>
    </source>
</evidence>
<reference evidence="13" key="1">
    <citation type="journal article" date="2015" name="Nature">
        <title>Complex archaea that bridge the gap between prokaryotes and eukaryotes.</title>
        <authorList>
            <person name="Spang A."/>
            <person name="Saw J.H."/>
            <person name="Jorgensen S.L."/>
            <person name="Zaremba-Niedzwiedzka K."/>
            <person name="Martijn J."/>
            <person name="Lind A.E."/>
            <person name="van Eijk R."/>
            <person name="Schleper C."/>
            <person name="Guy L."/>
            <person name="Ettema T.J."/>
        </authorList>
    </citation>
    <scope>NUCLEOTIDE SEQUENCE</scope>
</reference>
<organism evidence="13">
    <name type="scientific">marine sediment metagenome</name>
    <dbReference type="NCBI Taxonomy" id="412755"/>
    <lineage>
        <taxon>unclassified sequences</taxon>
        <taxon>metagenomes</taxon>
        <taxon>ecological metagenomes</taxon>
    </lineage>
</organism>
<evidence type="ECO:0000313" key="13">
    <source>
        <dbReference type="EMBL" id="KKN85214.1"/>
    </source>
</evidence>
<dbReference type="Gene3D" id="2.60.200.40">
    <property type="match status" value="1"/>
</dbReference>
<feature type="domain" description="DAGKc" evidence="12">
    <location>
        <begin position="1"/>
        <end position="129"/>
    </location>
</feature>
<dbReference type="GO" id="GO:0005524">
    <property type="term" value="F:ATP binding"/>
    <property type="evidence" value="ECO:0007669"/>
    <property type="project" value="UniProtKB-KW"/>
</dbReference>
<dbReference type="Gene3D" id="3.40.50.10330">
    <property type="entry name" value="Probable inorganic polyphosphate/atp-NAD kinase, domain 1"/>
    <property type="match status" value="1"/>
</dbReference>
<gene>
    <name evidence="13" type="ORF">LCGC14_0280420</name>
</gene>
<accession>A0A0F9U0W3</accession>
<evidence type="ECO:0000259" key="12">
    <source>
        <dbReference type="PROSITE" id="PS50146"/>
    </source>
</evidence>
<dbReference type="GO" id="GO:0016301">
    <property type="term" value="F:kinase activity"/>
    <property type="evidence" value="ECO:0007669"/>
    <property type="project" value="UniProtKB-KW"/>
</dbReference>
<keyword evidence="10" id="KW-0594">Phospholipid biosynthesis</keyword>
<dbReference type="PANTHER" id="PTHR12358:SF106">
    <property type="entry name" value="LIPID KINASE YEGS"/>
    <property type="match status" value="1"/>
</dbReference>
<keyword evidence="6" id="KW-0418">Kinase</keyword>
<dbReference type="InterPro" id="IPR045540">
    <property type="entry name" value="YegS/DAGK_C"/>
</dbReference>
<dbReference type="InterPro" id="IPR017438">
    <property type="entry name" value="ATP-NAD_kinase_N"/>
</dbReference>
<evidence type="ECO:0000256" key="3">
    <source>
        <dbReference type="ARBA" id="ARBA00022679"/>
    </source>
</evidence>
<dbReference type="PROSITE" id="PS50146">
    <property type="entry name" value="DAGK"/>
    <property type="match status" value="1"/>
</dbReference>
<evidence type="ECO:0000256" key="9">
    <source>
        <dbReference type="ARBA" id="ARBA00023098"/>
    </source>
</evidence>
<dbReference type="GO" id="GO:0008654">
    <property type="term" value="P:phospholipid biosynthetic process"/>
    <property type="evidence" value="ECO:0007669"/>
    <property type="project" value="UniProtKB-KW"/>
</dbReference>
<dbReference type="InterPro" id="IPR001206">
    <property type="entry name" value="Diacylglycerol_kinase_cat_dom"/>
</dbReference>
<comment type="caution">
    <text evidence="13">The sequence shown here is derived from an EMBL/GenBank/DDBJ whole genome shotgun (WGS) entry which is preliminary data.</text>
</comment>
<evidence type="ECO:0000256" key="6">
    <source>
        <dbReference type="ARBA" id="ARBA00022777"/>
    </source>
</evidence>
<evidence type="ECO:0000256" key="8">
    <source>
        <dbReference type="ARBA" id="ARBA00022842"/>
    </source>
</evidence>
<evidence type="ECO:0000256" key="5">
    <source>
        <dbReference type="ARBA" id="ARBA00022741"/>
    </source>
</evidence>
<keyword evidence="4" id="KW-0479">Metal-binding</keyword>
<dbReference type="InterPro" id="IPR005218">
    <property type="entry name" value="Diacylglycerol/lipid_kinase"/>
</dbReference>
<proteinExistence type="predicted"/>
<dbReference type="EMBL" id="LAZR01000161">
    <property type="protein sequence ID" value="KKN85214.1"/>
    <property type="molecule type" value="Genomic_DNA"/>
</dbReference>
<comment type="cofactor">
    <cofactor evidence="1">
        <name>Mg(2+)</name>
        <dbReference type="ChEBI" id="CHEBI:18420"/>
    </cofactor>
</comment>
<dbReference type="InterPro" id="IPR050187">
    <property type="entry name" value="Lipid_Phosphate_FormReg"/>
</dbReference>
<keyword evidence="11" id="KW-1208">Phospholipid metabolism</keyword>
<dbReference type="InterPro" id="IPR016064">
    <property type="entry name" value="NAD/diacylglycerol_kinase_sf"/>
</dbReference>
<sequence>MIDIHFIVNPIAGKGKSLITEAKLKPFFISGLHRLVIKHSAFKNHATKLANDSIGEKADIIVACGGDGTINEVARCLIGSDIPLGIIPMGSGNGLASNLNIPKKIRKALEIIKNRHCIKIDVGQINDRLFFSNMGIGFDARVIKHYESSQKRTLYGYLLACITSIREIKENKDLSVIINDMNSLVNPFIILISNSNEMGYNLSLTPKASLQDGLLDVLVISNINKAKMLWLGVLILLRKVTWLKEAKMFQTNKLQLSSDHESYFETQIDGEFQKIDNGILNISICKRALNVLVAV</sequence>
<dbReference type="SMART" id="SM00046">
    <property type="entry name" value="DAGKc"/>
    <property type="match status" value="1"/>
</dbReference>
<evidence type="ECO:0000256" key="1">
    <source>
        <dbReference type="ARBA" id="ARBA00001946"/>
    </source>
</evidence>
<dbReference type="AlphaFoldDB" id="A0A0F9U0W3"/>
<evidence type="ECO:0000256" key="11">
    <source>
        <dbReference type="ARBA" id="ARBA00023264"/>
    </source>
</evidence>
<keyword evidence="2" id="KW-0444">Lipid biosynthesis</keyword>
<evidence type="ECO:0000256" key="7">
    <source>
        <dbReference type="ARBA" id="ARBA00022840"/>
    </source>
</evidence>
<keyword evidence="8" id="KW-0460">Magnesium</keyword>
<evidence type="ECO:0000256" key="10">
    <source>
        <dbReference type="ARBA" id="ARBA00023209"/>
    </source>
</evidence>
<keyword evidence="3" id="KW-0808">Transferase</keyword>